<feature type="region of interest" description="Disordered" evidence="4">
    <location>
        <begin position="287"/>
        <end position="317"/>
    </location>
</feature>
<evidence type="ECO:0008006" key="6">
    <source>
        <dbReference type="Google" id="ProtNLM"/>
    </source>
</evidence>
<keyword evidence="2" id="KW-0732">Signal</keyword>
<organism>
    <name type="scientific">Branchiostoma floridae</name>
    <name type="common">Florida lancelet</name>
    <name type="synonym">Amphioxus</name>
    <dbReference type="NCBI Taxonomy" id="7739"/>
    <lineage>
        <taxon>Eukaryota</taxon>
        <taxon>Metazoa</taxon>
        <taxon>Chordata</taxon>
        <taxon>Cephalochordata</taxon>
        <taxon>Leptocardii</taxon>
        <taxon>Amphioxiformes</taxon>
        <taxon>Branchiostomatidae</taxon>
        <taxon>Branchiostoma</taxon>
    </lineage>
</organism>
<dbReference type="Pfam" id="PF13855">
    <property type="entry name" value="LRR_8"/>
    <property type="match status" value="1"/>
</dbReference>
<dbReference type="PANTHER" id="PTHR24369:SF210">
    <property type="entry name" value="CHAOPTIN-RELATED"/>
    <property type="match status" value="1"/>
</dbReference>
<dbReference type="AlphaFoldDB" id="C3ZHA3"/>
<evidence type="ECO:0000256" key="3">
    <source>
        <dbReference type="ARBA" id="ARBA00022737"/>
    </source>
</evidence>
<dbReference type="PANTHER" id="PTHR24369">
    <property type="entry name" value="ANTIGEN BSP, PUTATIVE-RELATED"/>
    <property type="match status" value="1"/>
</dbReference>
<evidence type="ECO:0000256" key="2">
    <source>
        <dbReference type="ARBA" id="ARBA00022729"/>
    </source>
</evidence>
<evidence type="ECO:0000256" key="4">
    <source>
        <dbReference type="SAM" id="MobiDB-lite"/>
    </source>
</evidence>
<dbReference type="InterPro" id="IPR001611">
    <property type="entry name" value="Leu-rich_rpt"/>
</dbReference>
<dbReference type="eggNOG" id="KOG0619">
    <property type="taxonomic scope" value="Eukaryota"/>
</dbReference>
<name>C3ZHA3_BRAFL</name>
<proteinExistence type="predicted"/>
<dbReference type="InterPro" id="IPR050541">
    <property type="entry name" value="LRR_TM_domain-containing"/>
</dbReference>
<dbReference type="InParanoid" id="C3ZHA3"/>
<dbReference type="EMBL" id="GG666622">
    <property type="protein sequence ID" value="EEN48086.1"/>
    <property type="molecule type" value="Genomic_DNA"/>
</dbReference>
<dbReference type="InterPro" id="IPR032675">
    <property type="entry name" value="LRR_dom_sf"/>
</dbReference>
<keyword evidence="3" id="KW-0677">Repeat</keyword>
<dbReference type="Gene3D" id="3.80.10.10">
    <property type="entry name" value="Ribonuclease Inhibitor"/>
    <property type="match status" value="1"/>
</dbReference>
<evidence type="ECO:0000256" key="1">
    <source>
        <dbReference type="ARBA" id="ARBA00022614"/>
    </source>
</evidence>
<evidence type="ECO:0000313" key="5">
    <source>
        <dbReference type="EMBL" id="EEN48086.1"/>
    </source>
</evidence>
<reference evidence="5" key="1">
    <citation type="journal article" date="2008" name="Nature">
        <title>The amphioxus genome and the evolution of the chordate karyotype.</title>
        <authorList>
            <consortium name="US DOE Joint Genome Institute (JGI-PGF)"/>
            <person name="Putnam N.H."/>
            <person name="Butts T."/>
            <person name="Ferrier D.E.K."/>
            <person name="Furlong R.F."/>
            <person name="Hellsten U."/>
            <person name="Kawashima T."/>
            <person name="Robinson-Rechavi M."/>
            <person name="Shoguchi E."/>
            <person name="Terry A."/>
            <person name="Yu J.-K."/>
            <person name="Benito-Gutierrez E.L."/>
            <person name="Dubchak I."/>
            <person name="Garcia-Fernandez J."/>
            <person name="Gibson-Brown J.J."/>
            <person name="Grigoriev I.V."/>
            <person name="Horton A.C."/>
            <person name="de Jong P.J."/>
            <person name="Jurka J."/>
            <person name="Kapitonov V.V."/>
            <person name="Kohara Y."/>
            <person name="Kuroki Y."/>
            <person name="Lindquist E."/>
            <person name="Lucas S."/>
            <person name="Osoegawa K."/>
            <person name="Pennacchio L.A."/>
            <person name="Salamov A.A."/>
            <person name="Satou Y."/>
            <person name="Sauka-Spengler T."/>
            <person name="Schmutz J."/>
            <person name="Shin-I T."/>
            <person name="Toyoda A."/>
            <person name="Bronner-Fraser M."/>
            <person name="Fujiyama A."/>
            <person name="Holland L.Z."/>
            <person name="Holland P.W.H."/>
            <person name="Satoh N."/>
            <person name="Rokhsar D.S."/>
        </authorList>
    </citation>
    <scope>NUCLEOTIDE SEQUENCE [LARGE SCALE GENOMIC DNA]</scope>
    <source>
        <strain evidence="5">S238N-H82</strain>
        <tissue evidence="5">Testes</tissue>
    </source>
</reference>
<sequence>MALPYLKTMNLRNNAITYFPWYCLKNMSRLVVLDLSHNKLSCVNLYHVKSFLPNLKLVNVSYNSLKTLPTCDLGFDFNVPNGHHVPYIPVIGGNPFHCDCNMIWLIDTASVVEKCRKKTSLRCAKFRRANNFARAMYKDQSLFRCKTPPIVENVELHMLHEYINISACYVVWDPTAYTNVFKSKPCNPNRSCPAERQDIRPSGVLTSSLLPPMTKDPELGSEEPKQVELTHTNVPDLTTLVVGVTSLVCVLMLAVYSSRVVREQPDDKNIAPVNNMAAGLVVNNSVDQNAQNGLPTNHAQADGQEGSSNDPNVTVDSCMQETQPDRIVPETESDTQACGHIYLNAEDYDDDDMAEPYYASP</sequence>
<accession>C3ZHA3</accession>
<protein>
    <recommendedName>
        <fullName evidence="6">LRRCT domain-containing protein</fullName>
    </recommendedName>
</protein>
<dbReference type="SUPFAM" id="SSF52058">
    <property type="entry name" value="L domain-like"/>
    <property type="match status" value="1"/>
</dbReference>
<gene>
    <name evidence="5" type="ORF">BRAFLDRAFT_104756</name>
</gene>
<keyword evidence="1" id="KW-0433">Leucine-rich repeat</keyword>